<evidence type="ECO:0000256" key="2">
    <source>
        <dbReference type="ARBA" id="ARBA00022840"/>
    </source>
</evidence>
<dbReference type="OrthoDB" id="6108017at2759"/>
<dbReference type="EMBL" id="BEYU01000010">
    <property type="protein sequence ID" value="GBG25004.1"/>
    <property type="molecule type" value="Genomic_DNA"/>
</dbReference>
<dbReference type="SUPFAM" id="SSF52540">
    <property type="entry name" value="P-loop containing nucleoside triphosphate hydrolases"/>
    <property type="match status" value="1"/>
</dbReference>
<protein>
    <submittedName>
        <fullName evidence="10">Unconventional myosin-VI</fullName>
    </submittedName>
</protein>
<dbReference type="GO" id="GO:0007015">
    <property type="term" value="P:actin filament organization"/>
    <property type="evidence" value="ECO:0007669"/>
    <property type="project" value="TreeGrafter"/>
</dbReference>
<dbReference type="Gene3D" id="1.10.10.820">
    <property type="match status" value="1"/>
</dbReference>
<dbReference type="Gene3D" id="3.40.850.10">
    <property type="entry name" value="Kinesin motor domain"/>
    <property type="match status" value="1"/>
</dbReference>
<dbReference type="GO" id="GO:0051015">
    <property type="term" value="F:actin filament binding"/>
    <property type="evidence" value="ECO:0007669"/>
    <property type="project" value="TreeGrafter"/>
</dbReference>
<dbReference type="GO" id="GO:0005524">
    <property type="term" value="F:ATP binding"/>
    <property type="evidence" value="ECO:0007669"/>
    <property type="project" value="UniProtKB-UniRule"/>
</dbReference>
<accession>A0A2R5GBB6</accession>
<comment type="similarity">
    <text evidence="6">Belongs to the TRAFAC class myosin-kinesin ATPase superfamily. Myosin family.</text>
</comment>
<dbReference type="InterPro" id="IPR036961">
    <property type="entry name" value="Kinesin_motor_dom_sf"/>
</dbReference>
<dbReference type="Gene3D" id="1.20.58.530">
    <property type="match status" value="1"/>
</dbReference>
<dbReference type="InterPro" id="IPR027417">
    <property type="entry name" value="P-loop_NTPase"/>
</dbReference>
<evidence type="ECO:0000256" key="3">
    <source>
        <dbReference type="ARBA" id="ARBA00023123"/>
    </source>
</evidence>
<sequence length="1635" mass="181806">MELDALGVNSSVWVSGPGDGGTTEYYQGVVTSRDGPYVVVRSLLGKGTYNVDAETQEVFRANRRVVTDMTALQYFHVPGILHNVRQRAVEDEPYTFLGASVLVAVNPLRPLAQPEDVLGTPDAIRVAHPYAIAEAAYQQMQFAMTRPSLGEKVDQSIVVGGESGAGKTESSKMVLHHLVERSGGSSGGLGPLDQRLLEISPILESFGNAATKRNANSSRFGKFIKVHFSKSGAIVAASVETYLLERSRVTQHMLGERAFHVFHQLLEGASEEMREELALMRTFSYLHATAIEGAGRKRAKSMAKLELLGEDDERKYHELCSALDTLGVDKDGIMRILAGILHLGNIKFDEKEGALADEAEVRTTETLEIASTLLGLEPEALEQLVLERKVRTVGETIVARRDADAAKIAVDAVAKKIYVELFEYLVARISEALSNESDAEAQGFIGVLDIFGFESFRRNDLEQLLINYTNEALQETFNTQVFEAEAALYRSEGLLTNGMAPVSVGENAAAMQLLGGVRGDLRAQPGILRLIDGETQSPQPSDSKLTTSIHRTYGASDTPARKSGAYVPVHPKDAKYCFSVRHYAGEVKYTTGHFIEKNVDRVPDEVTEVLASSSSDVLAEVFTASAVGGGDSMTRVTQVGRALTKATATVTARFQASIESLIDTLDATRAFFIRCIKPNSRMERGKSSKSDWFDVQYVIPQLYNLSIPQTAEVLKGGFPTRIAFEDLVETYKGMMPDEALHAFEVFCASDSRLFVKALFEAFGIPAENYKIGLTRVFFKSGMLDELNSVLSVASSGSVPEEVAANFRLALVRSRWRGVFAGVLAYSVFEEILRTNRARESAVTILQRLAKRRAREARRRREEALRREEEARQREEAARREAERLRVIEEQKRAAREAAEAANRRAEAERLRQAEILAEEKRLAEIARAAAEAAAAEELQKRIAAAEAAAAEAEAQEAAETERAAQALGSEDALASKLDQERQLKSAVANGENDDEDDDFETMTVHTRARARSRTGSMVSHKTVRQTIVERARKEALLHAIPEEDAEEDVENGDGGANDDDDENDGASMPLVFQDVRYVSLDVATNKRRSVLPIPRMFRRRASIAKVIADGDSWTMCSIIIRGYTLQFFESVRDAAGKNPQGVNKLGEVVVTPALTRMEMIDGIDESEKLMKLTVIPQGRTPGREILFHVVDPDGNESLLAAYLAAVKAYKREAKLAHAYETGNLADVDEDVSADLAEARAWLREGLITRAEFDFLKSKQITGEHEYFEAEAARYGEYDVDATYRVHCEDCGEAVIFVKDYEENPISCPYCSSKLPVDEHDLYAESAAHRKMVDERIAFQEEMRKKHGGEGFPLTVNIASRHEITVSSPSAESYYDPSEMRNVISFAFPVISRNYDSSALHVVEEFEFSASWEELRHFADRLANPDPDEKEKLSSKERKKLPDFPEDPKRDRSMDTEGREATARLKDIVTDRRLLRVEQYMLELLLASRQMKKTFFTFEFVRNFFNLPVDASQFIKRKMKTLTLSQLEKVAELANEFFAQIVQFEVDESSEIVPPPVLREAINSVRPALEATADPVRLASYATKADQDERDELSRRAAQVLGVLIECENQISEAFRRQSTIERQRELSASAQQTAE</sequence>
<keyword evidence="4 6" id="KW-0505">Motor protein</keyword>
<name>A0A2R5GBB6_9STRA</name>
<dbReference type="GO" id="GO:0005737">
    <property type="term" value="C:cytoplasm"/>
    <property type="evidence" value="ECO:0007669"/>
    <property type="project" value="TreeGrafter"/>
</dbReference>
<dbReference type="Gene3D" id="1.20.120.720">
    <property type="entry name" value="Myosin VI head, motor domain, U50 subdomain"/>
    <property type="match status" value="1"/>
</dbReference>
<dbReference type="InParanoid" id="A0A2R5GBB6"/>
<evidence type="ECO:0000256" key="1">
    <source>
        <dbReference type="ARBA" id="ARBA00022741"/>
    </source>
</evidence>
<reference evidence="10 11" key="1">
    <citation type="submission" date="2017-12" db="EMBL/GenBank/DDBJ databases">
        <title>Sequencing, de novo assembly and annotation of complete genome of a new Thraustochytrid species, strain FCC1311.</title>
        <authorList>
            <person name="Sedici K."/>
            <person name="Godart F."/>
            <person name="Aiese Cigliano R."/>
            <person name="Sanseverino W."/>
            <person name="Barakat M."/>
            <person name="Ortet P."/>
            <person name="Marechal E."/>
            <person name="Cagnac O."/>
            <person name="Amato A."/>
        </authorList>
    </citation>
    <scope>NUCLEOTIDE SEQUENCE [LARGE SCALE GENOMIC DNA]</scope>
</reference>
<dbReference type="SMART" id="SM00242">
    <property type="entry name" value="MYSc"/>
    <property type="match status" value="1"/>
</dbReference>
<dbReference type="PANTHER" id="PTHR13140">
    <property type="entry name" value="MYOSIN"/>
    <property type="match status" value="1"/>
</dbReference>
<evidence type="ECO:0000259" key="9">
    <source>
        <dbReference type="PROSITE" id="PS51456"/>
    </source>
</evidence>
<keyword evidence="3 6" id="KW-0518">Myosin</keyword>
<dbReference type="GO" id="GO:0016020">
    <property type="term" value="C:membrane"/>
    <property type="evidence" value="ECO:0007669"/>
    <property type="project" value="TreeGrafter"/>
</dbReference>
<feature type="binding site" evidence="6">
    <location>
        <begin position="161"/>
        <end position="168"/>
    </location>
    <ligand>
        <name>ATP</name>
        <dbReference type="ChEBI" id="CHEBI:30616"/>
    </ligand>
</feature>
<keyword evidence="1 6" id="KW-0547">Nucleotide-binding</keyword>
<keyword evidence="5 6" id="KW-0009">Actin-binding</keyword>
<gene>
    <name evidence="10" type="ORF">FCC1311_012212</name>
</gene>
<comment type="caution">
    <text evidence="10">The sequence shown here is derived from an EMBL/GenBank/DDBJ whole genome shotgun (WGS) entry which is preliminary data.</text>
</comment>
<dbReference type="GO" id="GO:0016459">
    <property type="term" value="C:myosin complex"/>
    <property type="evidence" value="ECO:0007669"/>
    <property type="project" value="UniProtKB-KW"/>
</dbReference>
<organism evidence="10 11">
    <name type="scientific">Hondaea fermentalgiana</name>
    <dbReference type="NCBI Taxonomy" id="2315210"/>
    <lineage>
        <taxon>Eukaryota</taxon>
        <taxon>Sar</taxon>
        <taxon>Stramenopiles</taxon>
        <taxon>Bigyra</taxon>
        <taxon>Labyrinthulomycetes</taxon>
        <taxon>Thraustochytrida</taxon>
        <taxon>Thraustochytriidae</taxon>
        <taxon>Hondaea</taxon>
    </lineage>
</organism>
<feature type="region of interest" description="Disordered" evidence="8">
    <location>
        <begin position="1422"/>
        <end position="1459"/>
    </location>
</feature>
<evidence type="ECO:0000256" key="4">
    <source>
        <dbReference type="ARBA" id="ARBA00023175"/>
    </source>
</evidence>
<evidence type="ECO:0000256" key="5">
    <source>
        <dbReference type="ARBA" id="ARBA00023203"/>
    </source>
</evidence>
<comment type="caution">
    <text evidence="6">Lacks conserved residue(s) required for the propagation of feature annotation.</text>
</comment>
<dbReference type="PRINTS" id="PR00193">
    <property type="entry name" value="MYOSINHEAVY"/>
</dbReference>
<keyword evidence="7" id="KW-0175">Coiled coil</keyword>
<dbReference type="PANTHER" id="PTHR13140:SF845">
    <property type="entry name" value="MYOSIN-LIKE PROTEIN"/>
    <property type="match status" value="1"/>
</dbReference>
<dbReference type="Proteomes" id="UP000241890">
    <property type="component" value="Unassembled WGS sequence"/>
</dbReference>
<feature type="region of interest" description="Disordered" evidence="8">
    <location>
        <begin position="975"/>
        <end position="998"/>
    </location>
</feature>
<evidence type="ECO:0000313" key="10">
    <source>
        <dbReference type="EMBL" id="GBG25004.1"/>
    </source>
</evidence>
<feature type="compositionally biased region" description="Acidic residues" evidence="8">
    <location>
        <begin position="1042"/>
        <end position="1064"/>
    </location>
</feature>
<evidence type="ECO:0000256" key="7">
    <source>
        <dbReference type="SAM" id="Coils"/>
    </source>
</evidence>
<evidence type="ECO:0000313" key="11">
    <source>
        <dbReference type="Proteomes" id="UP000241890"/>
    </source>
</evidence>
<dbReference type="Gene3D" id="1.20.5.4820">
    <property type="match status" value="1"/>
</dbReference>
<feature type="coiled-coil region" evidence="7">
    <location>
        <begin position="846"/>
        <end position="967"/>
    </location>
</feature>
<keyword evidence="2 6" id="KW-0067">ATP-binding</keyword>
<feature type="compositionally biased region" description="Basic and acidic residues" evidence="8">
    <location>
        <begin position="1426"/>
        <end position="1459"/>
    </location>
</feature>
<dbReference type="Pfam" id="PF00063">
    <property type="entry name" value="Myosin_head"/>
    <property type="match status" value="1"/>
</dbReference>
<keyword evidence="11" id="KW-1185">Reference proteome</keyword>
<proteinExistence type="inferred from homology"/>
<feature type="domain" description="Myosin motor" evidence="9">
    <location>
        <begin position="64"/>
        <end position="791"/>
    </location>
</feature>
<dbReference type="PROSITE" id="PS51456">
    <property type="entry name" value="MYOSIN_MOTOR"/>
    <property type="match status" value="1"/>
</dbReference>
<feature type="region of interest" description="Disordered" evidence="8">
    <location>
        <begin position="1038"/>
        <end position="1067"/>
    </location>
</feature>
<dbReference type="InterPro" id="IPR001609">
    <property type="entry name" value="Myosin_head_motor_dom-like"/>
</dbReference>
<evidence type="ECO:0000256" key="6">
    <source>
        <dbReference type="PROSITE-ProRule" id="PRU00782"/>
    </source>
</evidence>
<dbReference type="GO" id="GO:0000146">
    <property type="term" value="F:microfilament motor activity"/>
    <property type="evidence" value="ECO:0007669"/>
    <property type="project" value="TreeGrafter"/>
</dbReference>
<evidence type="ECO:0000256" key="8">
    <source>
        <dbReference type="SAM" id="MobiDB-lite"/>
    </source>
</evidence>